<dbReference type="Gene3D" id="3.40.50.1580">
    <property type="entry name" value="Nucleoside phosphorylase domain"/>
    <property type="match status" value="1"/>
</dbReference>
<evidence type="ECO:0000256" key="5">
    <source>
        <dbReference type="PIRNR" id="PIRNR000477"/>
    </source>
</evidence>
<evidence type="ECO:0000313" key="8">
    <source>
        <dbReference type="Proteomes" id="UP000237662"/>
    </source>
</evidence>
<comment type="similarity">
    <text evidence="2 5">Belongs to the PNP/MTAP phosphorylase family.</text>
</comment>
<gene>
    <name evidence="7" type="ORF">CLV84_0117</name>
</gene>
<comment type="pathway">
    <text evidence="1 5">Purine metabolism; purine nucleoside salvage.</text>
</comment>
<evidence type="ECO:0000256" key="1">
    <source>
        <dbReference type="ARBA" id="ARBA00005058"/>
    </source>
</evidence>
<dbReference type="PROSITE" id="PS01240">
    <property type="entry name" value="PNP_MTAP_2"/>
    <property type="match status" value="1"/>
</dbReference>
<dbReference type="OrthoDB" id="1523230at2"/>
<dbReference type="InterPro" id="IPR018099">
    <property type="entry name" value="Purine_phosphorylase-2_CS"/>
</dbReference>
<keyword evidence="4 5" id="KW-0808">Transferase</keyword>
<dbReference type="GO" id="GO:0005737">
    <property type="term" value="C:cytoplasm"/>
    <property type="evidence" value="ECO:0007669"/>
    <property type="project" value="TreeGrafter"/>
</dbReference>
<evidence type="ECO:0000256" key="2">
    <source>
        <dbReference type="ARBA" id="ARBA00006751"/>
    </source>
</evidence>
<dbReference type="Pfam" id="PF01048">
    <property type="entry name" value="PNP_UDP_1"/>
    <property type="match status" value="1"/>
</dbReference>
<accession>A0A2S6I6S2</accession>
<dbReference type="InterPro" id="IPR011268">
    <property type="entry name" value="Purine_phosphorylase"/>
</dbReference>
<dbReference type="PIRSF" id="PIRSF000477">
    <property type="entry name" value="PurNPase"/>
    <property type="match status" value="1"/>
</dbReference>
<organism evidence="7 8">
    <name type="scientific">Neolewinella xylanilytica</name>
    <dbReference type="NCBI Taxonomy" id="1514080"/>
    <lineage>
        <taxon>Bacteria</taxon>
        <taxon>Pseudomonadati</taxon>
        <taxon>Bacteroidota</taxon>
        <taxon>Saprospiria</taxon>
        <taxon>Saprospirales</taxon>
        <taxon>Lewinellaceae</taxon>
        <taxon>Neolewinella</taxon>
    </lineage>
</organism>
<dbReference type="NCBIfam" id="NF006054">
    <property type="entry name" value="PRK08202.1"/>
    <property type="match status" value="1"/>
</dbReference>
<dbReference type="Proteomes" id="UP000237662">
    <property type="component" value="Unassembled WGS sequence"/>
</dbReference>
<dbReference type="UniPathway" id="UPA00606"/>
<reference evidence="7 8" key="1">
    <citation type="submission" date="2018-02" db="EMBL/GenBank/DDBJ databases">
        <title>Genomic Encyclopedia of Archaeal and Bacterial Type Strains, Phase II (KMG-II): from individual species to whole genera.</title>
        <authorList>
            <person name="Goeker M."/>
        </authorList>
    </citation>
    <scope>NUCLEOTIDE SEQUENCE [LARGE SCALE GENOMIC DNA]</scope>
    <source>
        <strain evidence="7 8">DSM 29526</strain>
    </source>
</reference>
<evidence type="ECO:0000313" key="7">
    <source>
        <dbReference type="EMBL" id="PPK87181.1"/>
    </source>
</evidence>
<sequence length="281" mass="30970">MTIYQQIQECVAFIKQRAKTEPRIGIILGTGLSTLVDEIEIEREFVYGLLPYFSVSTVATHRGKLVLGKLRGVPVVAMAGRLHYYEGYSMQQLTFPVRVLKALGIEHLLISNASGSVNENICSGDVVFLRDHINMQPDNPLRGHNDDRLGPRFPDMVNVYNRELNARAMELAKKHGLRSHEGVYLALAGPNLETPAEYRMANIIGADVIGMSTVPEVLVARHADLPVFVASVVSNKCFPIVDIQPTTVEDVIATVQSVEPKLRLLIADMVEELAQSKPASA</sequence>
<dbReference type="NCBIfam" id="TIGR01697">
    <property type="entry name" value="PNPH-PUNA-XAPA"/>
    <property type="match status" value="1"/>
</dbReference>
<name>A0A2S6I6S2_9BACT</name>
<dbReference type="PANTHER" id="PTHR11904:SF9">
    <property type="entry name" value="PURINE NUCLEOSIDE PHOSPHORYLASE-RELATED"/>
    <property type="match status" value="1"/>
</dbReference>
<dbReference type="RefSeq" id="WP_104417799.1">
    <property type="nucleotide sequence ID" value="NZ_PTJC01000005.1"/>
</dbReference>
<dbReference type="PANTHER" id="PTHR11904">
    <property type="entry name" value="METHYLTHIOADENOSINE/PURINE NUCLEOSIDE PHOSPHORYLASE"/>
    <property type="match status" value="1"/>
</dbReference>
<keyword evidence="8" id="KW-1185">Reference proteome</keyword>
<keyword evidence="3 5" id="KW-0328">Glycosyltransferase</keyword>
<dbReference type="InterPro" id="IPR035994">
    <property type="entry name" value="Nucleoside_phosphorylase_sf"/>
</dbReference>
<dbReference type="EMBL" id="PTJC01000005">
    <property type="protein sequence ID" value="PPK87181.1"/>
    <property type="molecule type" value="Genomic_DNA"/>
</dbReference>
<dbReference type="InterPro" id="IPR000845">
    <property type="entry name" value="Nucleoside_phosphorylase_d"/>
</dbReference>
<dbReference type="GO" id="GO:0004731">
    <property type="term" value="F:purine-nucleoside phosphorylase activity"/>
    <property type="evidence" value="ECO:0007669"/>
    <property type="project" value="UniProtKB-EC"/>
</dbReference>
<protein>
    <recommendedName>
        <fullName evidence="5">Purine nucleoside phosphorylase</fullName>
        <ecNumber evidence="5">2.4.2.1</ecNumber>
    </recommendedName>
    <alternativeName>
        <fullName evidence="5">Inosine-guanosine phosphorylase</fullName>
    </alternativeName>
</protein>
<evidence type="ECO:0000259" key="6">
    <source>
        <dbReference type="Pfam" id="PF01048"/>
    </source>
</evidence>
<comment type="function">
    <text evidence="5">The purine nucleoside phosphorylases catalyze the phosphorolytic breakdown of the N-glycosidic bond in the beta-(deoxy)ribonucleoside molecules, with the formation of the corresponding free purine bases and pentose-1-phosphate.</text>
</comment>
<evidence type="ECO:0000256" key="4">
    <source>
        <dbReference type="ARBA" id="ARBA00022679"/>
    </source>
</evidence>
<dbReference type="CDD" id="cd09009">
    <property type="entry name" value="PNP-EcPNPII_like"/>
    <property type="match status" value="1"/>
</dbReference>
<proteinExistence type="inferred from homology"/>
<comment type="caution">
    <text evidence="7">The sequence shown here is derived from an EMBL/GenBank/DDBJ whole genome shotgun (WGS) entry which is preliminary data.</text>
</comment>
<feature type="domain" description="Nucleoside phosphorylase" evidence="6">
    <location>
        <begin position="23"/>
        <end position="270"/>
    </location>
</feature>
<dbReference type="SUPFAM" id="SSF53167">
    <property type="entry name" value="Purine and uridine phosphorylases"/>
    <property type="match status" value="1"/>
</dbReference>
<dbReference type="AlphaFoldDB" id="A0A2S6I6S2"/>
<dbReference type="GO" id="GO:0009116">
    <property type="term" value="P:nucleoside metabolic process"/>
    <property type="evidence" value="ECO:0007669"/>
    <property type="project" value="InterPro"/>
</dbReference>
<dbReference type="EC" id="2.4.2.1" evidence="5"/>
<evidence type="ECO:0000256" key="3">
    <source>
        <dbReference type="ARBA" id="ARBA00022676"/>
    </source>
</evidence>